<sequence length="129" mass="14962">MKRSSITLFSHFSFLRLLATIPSYVSCFAFFGSFRHLKTKNHKKTDKINEKSQKTEERTNKEEKRDEEREREICRATLLHAVYTGGKAEDAHSRSGAFPTLVFWLQPRCTVTYCMQAVTHPSRTQDLCA</sequence>
<proteinExistence type="predicted"/>
<reference evidence="2 3" key="1">
    <citation type="submission" date="2016-12" db="EMBL/GenBank/DDBJ databases">
        <title>The genomes of Aspergillus section Nigri reveals drivers in fungal speciation.</title>
        <authorList>
            <consortium name="DOE Joint Genome Institute"/>
            <person name="Vesth T.C."/>
            <person name="Nybo J."/>
            <person name="Theobald S."/>
            <person name="Brandl J."/>
            <person name="Frisvad J.C."/>
            <person name="Nielsen K.F."/>
            <person name="Lyhne E.K."/>
            <person name="Kogle M.E."/>
            <person name="Kuo A."/>
            <person name="Riley R."/>
            <person name="Clum A."/>
            <person name="Nolan M."/>
            <person name="Lipzen A."/>
            <person name="Salamov A."/>
            <person name="Henrissat B."/>
            <person name="Wiebenga A."/>
            <person name="De Vries R.P."/>
            <person name="Grigoriev I.V."/>
            <person name="Mortensen U.H."/>
            <person name="Andersen M.R."/>
            <person name="Baker S.E."/>
        </authorList>
    </citation>
    <scope>NUCLEOTIDE SEQUENCE [LARGE SCALE GENOMIC DNA]</scope>
    <source>
        <strain evidence="2 3">CBS 121591</strain>
    </source>
</reference>
<dbReference type="Proteomes" id="UP000248340">
    <property type="component" value="Unassembled WGS sequence"/>
</dbReference>
<feature type="compositionally biased region" description="Basic and acidic residues" evidence="1">
    <location>
        <begin position="46"/>
        <end position="69"/>
    </location>
</feature>
<accession>A0A319BQ50</accession>
<organism evidence="2 3">
    <name type="scientific">Aspergillus uvarum CBS 121591</name>
    <dbReference type="NCBI Taxonomy" id="1448315"/>
    <lineage>
        <taxon>Eukaryota</taxon>
        <taxon>Fungi</taxon>
        <taxon>Dikarya</taxon>
        <taxon>Ascomycota</taxon>
        <taxon>Pezizomycotina</taxon>
        <taxon>Eurotiomycetes</taxon>
        <taxon>Eurotiomycetidae</taxon>
        <taxon>Eurotiales</taxon>
        <taxon>Aspergillaceae</taxon>
        <taxon>Aspergillus</taxon>
        <taxon>Aspergillus subgen. Circumdati</taxon>
    </lineage>
</organism>
<gene>
    <name evidence="2" type="ORF">BO82DRAFT_20506</name>
</gene>
<keyword evidence="3" id="KW-1185">Reference proteome</keyword>
<dbReference type="GeneID" id="37133383"/>
<dbReference type="RefSeq" id="XP_025485766.1">
    <property type="nucleotide sequence ID" value="XM_025630642.1"/>
</dbReference>
<evidence type="ECO:0000256" key="1">
    <source>
        <dbReference type="SAM" id="MobiDB-lite"/>
    </source>
</evidence>
<protein>
    <submittedName>
        <fullName evidence="2">Uncharacterized protein</fullName>
    </submittedName>
</protein>
<dbReference type="VEuPathDB" id="FungiDB:BO82DRAFT_20506"/>
<feature type="region of interest" description="Disordered" evidence="1">
    <location>
        <begin position="40"/>
        <end position="69"/>
    </location>
</feature>
<evidence type="ECO:0000313" key="2">
    <source>
        <dbReference type="EMBL" id="PYH75566.1"/>
    </source>
</evidence>
<dbReference type="EMBL" id="KZ821786">
    <property type="protein sequence ID" value="PYH75566.1"/>
    <property type="molecule type" value="Genomic_DNA"/>
</dbReference>
<name>A0A319BQ50_9EURO</name>
<dbReference type="AlphaFoldDB" id="A0A319BQ50"/>
<evidence type="ECO:0000313" key="3">
    <source>
        <dbReference type="Proteomes" id="UP000248340"/>
    </source>
</evidence>